<accession>A0A7X2S1M0</accession>
<evidence type="ECO:0000256" key="1">
    <source>
        <dbReference type="SAM" id="Coils"/>
    </source>
</evidence>
<dbReference type="Pfam" id="PF10819">
    <property type="entry name" value="DUF2564"/>
    <property type="match status" value="1"/>
</dbReference>
<dbReference type="AlphaFoldDB" id="A0A7X2S1M0"/>
<keyword evidence="3" id="KW-1185">Reference proteome</keyword>
<keyword evidence="1" id="KW-0175">Coiled coil</keyword>
<dbReference type="EMBL" id="WMIB01000001">
    <property type="protein sequence ID" value="MTH52097.1"/>
    <property type="molecule type" value="Genomic_DNA"/>
</dbReference>
<dbReference type="RefSeq" id="WP_155110631.1">
    <property type="nucleotide sequence ID" value="NZ_WMIB01000001.1"/>
</dbReference>
<name>A0A7X2S1M0_9BACI</name>
<dbReference type="OrthoDB" id="2695555at2"/>
<dbReference type="Proteomes" id="UP000434639">
    <property type="component" value="Unassembled WGS sequence"/>
</dbReference>
<comment type="caution">
    <text evidence="2">The sequence shown here is derived from an EMBL/GenBank/DDBJ whole genome shotgun (WGS) entry which is preliminary data.</text>
</comment>
<gene>
    <name evidence="2" type="ORF">GKZ89_01670</name>
</gene>
<feature type="coiled-coil region" evidence="1">
    <location>
        <begin position="40"/>
        <end position="87"/>
    </location>
</feature>
<sequence>MDQTNHNGSGLNDLAQLELAVEASKNITGSSTMSMDPEALNDAEKCIKDARAQLDQVKITGVDQQFLENQKALLDQCQHQIDEARKG</sequence>
<evidence type="ECO:0000313" key="2">
    <source>
        <dbReference type="EMBL" id="MTH52097.1"/>
    </source>
</evidence>
<protein>
    <submittedName>
        <fullName evidence="2">DUF2564 family protein</fullName>
    </submittedName>
</protein>
<reference evidence="2 3" key="1">
    <citation type="journal article" date="2017" name="Int. J. Syst. Evol. Microbiol.">
        <title>Bacillus mangrovi sp. nov., isolated from a sediment sample from a mangrove forest.</title>
        <authorList>
            <person name="Gupta V."/>
            <person name="Singh P.K."/>
            <person name="Korpole S."/>
            <person name="Tanuku N.R.S."/>
            <person name="Pinnaka A.K."/>
        </authorList>
    </citation>
    <scope>NUCLEOTIDE SEQUENCE [LARGE SCALE GENOMIC DNA]</scope>
    <source>
        <strain evidence="2 3">KCTC 33872</strain>
    </source>
</reference>
<proteinExistence type="predicted"/>
<dbReference type="InterPro" id="IPR020314">
    <property type="entry name" value="Uncharacterised_YpzA"/>
</dbReference>
<organism evidence="2 3">
    <name type="scientific">Metabacillus mangrovi</name>
    <dbReference type="NCBI Taxonomy" id="1491830"/>
    <lineage>
        <taxon>Bacteria</taxon>
        <taxon>Bacillati</taxon>
        <taxon>Bacillota</taxon>
        <taxon>Bacilli</taxon>
        <taxon>Bacillales</taxon>
        <taxon>Bacillaceae</taxon>
        <taxon>Metabacillus</taxon>
    </lineage>
</organism>
<evidence type="ECO:0000313" key="3">
    <source>
        <dbReference type="Proteomes" id="UP000434639"/>
    </source>
</evidence>